<evidence type="ECO:0008006" key="4">
    <source>
        <dbReference type="Google" id="ProtNLM"/>
    </source>
</evidence>
<accession>A0A923KS01</accession>
<evidence type="ECO:0000313" key="3">
    <source>
        <dbReference type="Proteomes" id="UP000627446"/>
    </source>
</evidence>
<gene>
    <name evidence="2" type="ORF">H8K36_05170</name>
</gene>
<organism evidence="2 3">
    <name type="scientific">Undibacterium nitidum</name>
    <dbReference type="NCBI Taxonomy" id="2762298"/>
    <lineage>
        <taxon>Bacteria</taxon>
        <taxon>Pseudomonadati</taxon>
        <taxon>Pseudomonadota</taxon>
        <taxon>Betaproteobacteria</taxon>
        <taxon>Burkholderiales</taxon>
        <taxon>Oxalobacteraceae</taxon>
        <taxon>Undibacterium</taxon>
    </lineage>
</organism>
<dbReference type="Gene3D" id="2.40.160.10">
    <property type="entry name" value="Porin"/>
    <property type="match status" value="1"/>
</dbReference>
<keyword evidence="1" id="KW-0732">Signal</keyword>
<proteinExistence type="predicted"/>
<keyword evidence="3" id="KW-1185">Reference proteome</keyword>
<feature type="chain" id="PRO_5037024193" description="Porin" evidence="1">
    <location>
        <begin position="29"/>
        <end position="456"/>
    </location>
</feature>
<protein>
    <recommendedName>
        <fullName evidence="4">Porin</fullName>
    </recommendedName>
</protein>
<reference evidence="2" key="1">
    <citation type="submission" date="2020-08" db="EMBL/GenBank/DDBJ databases">
        <title>Novel species isolated from subtropical streams in China.</title>
        <authorList>
            <person name="Lu H."/>
        </authorList>
    </citation>
    <scope>NUCLEOTIDE SEQUENCE</scope>
    <source>
        <strain evidence="2">LX22W</strain>
    </source>
</reference>
<sequence>MDRRLQWKIKPTKLVVVIALAFSLPAYADKADKAKIAELEKKLEKSLAIIEQLSGRVAQLEGSSSASAKAVVASTEAKTKADEVAKVSAQTAQEQMVRLDQLEKNIINVSEVSAKKRELGLPLHGFADVGFVRTSKDIDNRKSGFALGNLDFYMTPEFGDRIKSLFELTFEFNEKGESVATDLERLQLGYTFSDELTLWAGRVHTPYGYWNTAFHHGAQLQPSILRPKMIAFEDQGGILPAHTVGMMASGATKVSGGRLEYDFIVGNGSRIVGEAGDMILDFNAGKDDNSNKAIGANVRYRFNGDLDGLTLGVNTLNQEVAQEGSINRTKFNMMGAFASIDSDNWEVIGEYYRFNNKDLSGNTGSHNSWAGFAHAGYRIGDALMPYVRYEKAVLDQTDLYFAALASGRSYNRQILGLRYNISPTSALKFEFGQTAEQRGTGEFKYNEARAQFSVRF</sequence>
<dbReference type="EMBL" id="JACOFZ010000001">
    <property type="protein sequence ID" value="MBC3880756.1"/>
    <property type="molecule type" value="Genomic_DNA"/>
</dbReference>
<feature type="signal peptide" evidence="1">
    <location>
        <begin position="1"/>
        <end position="28"/>
    </location>
</feature>
<dbReference type="AlphaFoldDB" id="A0A923KS01"/>
<dbReference type="Proteomes" id="UP000627446">
    <property type="component" value="Unassembled WGS sequence"/>
</dbReference>
<comment type="caution">
    <text evidence="2">The sequence shown here is derived from an EMBL/GenBank/DDBJ whole genome shotgun (WGS) entry which is preliminary data.</text>
</comment>
<name>A0A923KS01_9BURK</name>
<evidence type="ECO:0000313" key="2">
    <source>
        <dbReference type="EMBL" id="MBC3880756.1"/>
    </source>
</evidence>
<dbReference type="InterPro" id="IPR023614">
    <property type="entry name" value="Porin_dom_sf"/>
</dbReference>
<dbReference type="SUPFAM" id="SSF56935">
    <property type="entry name" value="Porins"/>
    <property type="match status" value="1"/>
</dbReference>
<evidence type="ECO:0000256" key="1">
    <source>
        <dbReference type="SAM" id="SignalP"/>
    </source>
</evidence>
<dbReference type="RefSeq" id="WP_186914766.1">
    <property type="nucleotide sequence ID" value="NZ_JACOFZ010000001.1"/>
</dbReference>